<dbReference type="EMBL" id="MU274909">
    <property type="protein sequence ID" value="KAI0089899.1"/>
    <property type="molecule type" value="Genomic_DNA"/>
</dbReference>
<keyword evidence="1" id="KW-0315">Glutamine amidotransferase</keyword>
<organism evidence="1 2">
    <name type="scientific">Irpex rosettiformis</name>
    <dbReference type="NCBI Taxonomy" id="378272"/>
    <lineage>
        <taxon>Eukaryota</taxon>
        <taxon>Fungi</taxon>
        <taxon>Dikarya</taxon>
        <taxon>Basidiomycota</taxon>
        <taxon>Agaricomycotina</taxon>
        <taxon>Agaricomycetes</taxon>
        <taxon>Polyporales</taxon>
        <taxon>Irpicaceae</taxon>
        <taxon>Irpex</taxon>
    </lineage>
</organism>
<proteinExistence type="predicted"/>
<accession>A0ACB8U6Q2</accession>
<evidence type="ECO:0000313" key="1">
    <source>
        <dbReference type="EMBL" id="KAI0089899.1"/>
    </source>
</evidence>
<evidence type="ECO:0000313" key="2">
    <source>
        <dbReference type="Proteomes" id="UP001055072"/>
    </source>
</evidence>
<protein>
    <submittedName>
        <fullName evidence="1">SNO glutamine amidotransferase</fullName>
    </submittedName>
</protein>
<gene>
    <name evidence="1" type="ORF">BDY19DRAFT_992849</name>
</gene>
<keyword evidence="2" id="KW-1185">Reference proteome</keyword>
<name>A0ACB8U6Q2_9APHY</name>
<dbReference type="Proteomes" id="UP001055072">
    <property type="component" value="Unassembled WGS sequence"/>
</dbReference>
<sequence length="248" mass="27222">MQQTGARQDVTVGILALQGAFAEHQVMFQKISSKRKAVIVLVRTPEDLERCDALVIPGGESTTIALLARLAGLLDPMRQFLKKKPVWGTCAGAILLAEAVEGQKKGGQEVLSGITLKIARNGWGSQVESFEADLEIEGLRESNRPFHGVFIRAPVVLDLLPTLTSPPIQIISRISASLLPSSIVNRPLDEDDTDPTDPRTIVALRQGKHLLTTFHPELTKDCRFHEYFVTECVVPSLLEREKEEGVLA</sequence>
<reference evidence="1" key="1">
    <citation type="journal article" date="2021" name="Environ. Microbiol.">
        <title>Gene family expansions and transcriptome signatures uncover fungal adaptations to wood decay.</title>
        <authorList>
            <person name="Hage H."/>
            <person name="Miyauchi S."/>
            <person name="Viragh M."/>
            <person name="Drula E."/>
            <person name="Min B."/>
            <person name="Chaduli D."/>
            <person name="Navarro D."/>
            <person name="Favel A."/>
            <person name="Norest M."/>
            <person name="Lesage-Meessen L."/>
            <person name="Balint B."/>
            <person name="Merenyi Z."/>
            <person name="de Eugenio L."/>
            <person name="Morin E."/>
            <person name="Martinez A.T."/>
            <person name="Baldrian P."/>
            <person name="Stursova M."/>
            <person name="Martinez M.J."/>
            <person name="Novotny C."/>
            <person name="Magnuson J.K."/>
            <person name="Spatafora J.W."/>
            <person name="Maurice S."/>
            <person name="Pangilinan J."/>
            <person name="Andreopoulos W."/>
            <person name="LaButti K."/>
            <person name="Hundley H."/>
            <person name="Na H."/>
            <person name="Kuo A."/>
            <person name="Barry K."/>
            <person name="Lipzen A."/>
            <person name="Henrissat B."/>
            <person name="Riley R."/>
            <person name="Ahrendt S."/>
            <person name="Nagy L.G."/>
            <person name="Grigoriev I.V."/>
            <person name="Martin F."/>
            <person name="Rosso M.N."/>
        </authorList>
    </citation>
    <scope>NUCLEOTIDE SEQUENCE</scope>
    <source>
        <strain evidence="1">CBS 384.51</strain>
    </source>
</reference>
<comment type="caution">
    <text evidence="1">The sequence shown here is derived from an EMBL/GenBank/DDBJ whole genome shotgun (WGS) entry which is preliminary data.</text>
</comment>